<keyword evidence="2" id="KW-1133">Transmembrane helix</keyword>
<keyword evidence="2" id="KW-0472">Membrane</keyword>
<evidence type="ECO:0000256" key="1">
    <source>
        <dbReference type="ARBA" id="ARBA00022729"/>
    </source>
</evidence>
<protein>
    <recommendedName>
        <fullName evidence="3">PBP domain-containing protein</fullName>
    </recommendedName>
</protein>
<dbReference type="STRING" id="1479485.DA73_0231065"/>
<dbReference type="SUPFAM" id="SSF53850">
    <property type="entry name" value="Periplasmic binding protein-like II"/>
    <property type="match status" value="1"/>
</dbReference>
<keyword evidence="2" id="KW-0812">Transmembrane</keyword>
<dbReference type="InterPro" id="IPR024370">
    <property type="entry name" value="PBP_domain"/>
</dbReference>
<dbReference type="EMBL" id="JHEG02000058">
    <property type="protein sequence ID" value="KIE08930.1"/>
    <property type="molecule type" value="Genomic_DNA"/>
</dbReference>
<reference evidence="5" key="1">
    <citation type="journal article" date="2015" name="Genome Announc.">
        <title>Draft Genome Sequence of Tolypothrix boutellei Strain VB521301.</title>
        <authorList>
            <person name="Chandrababunaidu M.M."/>
            <person name="Singh D."/>
            <person name="Sen D."/>
            <person name="Bhan S."/>
            <person name="Das S."/>
            <person name="Gupta A."/>
            <person name="Adhikary S.P."/>
            <person name="Tripathy S."/>
        </authorList>
    </citation>
    <scope>NUCLEOTIDE SEQUENCE</scope>
    <source>
        <strain evidence="5">VB521301</strain>
    </source>
</reference>
<feature type="domain" description="PBP" evidence="3">
    <location>
        <begin position="148"/>
        <end position="383"/>
    </location>
</feature>
<dbReference type="RefSeq" id="WP_038072252.1">
    <property type="nucleotide sequence ID" value="NZ_JHEG04000001.1"/>
</dbReference>
<dbReference type="Pfam" id="PF12849">
    <property type="entry name" value="PBP_like_2"/>
    <property type="match status" value="1"/>
</dbReference>
<evidence type="ECO:0000256" key="2">
    <source>
        <dbReference type="SAM" id="Phobius"/>
    </source>
</evidence>
<dbReference type="Gene3D" id="3.40.190.10">
    <property type="entry name" value="Periplasmic binding protein-like II"/>
    <property type="match status" value="2"/>
</dbReference>
<keyword evidence="1" id="KW-0732">Signal</keyword>
<comment type="caution">
    <text evidence="5">The sequence shown here is derived from an EMBL/GenBank/DDBJ whole genome shotgun (WGS) entry which is preliminary data.</text>
</comment>
<dbReference type="EMBL" id="JHEG04000001">
    <property type="protein sequence ID" value="KAF3885386.1"/>
    <property type="molecule type" value="Genomic_DNA"/>
</dbReference>
<gene>
    <name evidence="5" type="ORF">DA73_0231065</name>
    <name evidence="4" type="ORF">DA73_0400007880</name>
</gene>
<dbReference type="PANTHER" id="PTHR30570:SF1">
    <property type="entry name" value="PHOSPHATE-BINDING PROTEIN PSTS"/>
    <property type="match status" value="1"/>
</dbReference>
<dbReference type="Proteomes" id="UP000029738">
    <property type="component" value="Unassembled WGS sequence"/>
</dbReference>
<evidence type="ECO:0000313" key="4">
    <source>
        <dbReference type="EMBL" id="KAF3885386.1"/>
    </source>
</evidence>
<sequence>MNPSKLNNQKTNECSHCGYDKNPIEAKRCRKCGKPLNVVSIGENSKAVTQPKPKPVQDLLLTPWIVRSVFGLLFLFLSWLIYSLFITVSNVSNSDRLVGSGSSSNNADISPDLKLYNSIKDVPNVPEGTFNYGGGATFAALTARGLNDAIARAHPNFRLRYTLPREGKPGGRKGITMLLDSQLSLTLQGASLRDADYDMAKQRGFQLKQVPIALDMFVFFTHRDISIPGLSVNQLQDIYTGKITNWSQVGGPNLSIVPFSRDPKNSTLLSEFLGSKAEQVSSRVQFIIDYTDAIRKVASTPGGISFGGVGPIVGQQTIRPLAVARANTQEYIQPFIEDNKRINTNAVRDSTYPLTRRLFIVFRQDGTIDELAGYAFIQMLLSKEGQQIVEKAELVPIR</sequence>
<reference evidence="4" key="2">
    <citation type="submission" date="2019-11" db="EMBL/GenBank/DDBJ databases">
        <title>Improved Assembly of Tolypothrix boutellei genome.</title>
        <authorList>
            <person name="Sarangi A.N."/>
            <person name="Mukherjee M."/>
            <person name="Ghosh S."/>
            <person name="Singh D."/>
            <person name="Das A."/>
            <person name="Kant S."/>
            <person name="Prusty A."/>
            <person name="Tripathy S."/>
        </authorList>
    </citation>
    <scope>NUCLEOTIDE SEQUENCE</scope>
    <source>
        <strain evidence="4">VB521301</strain>
    </source>
</reference>
<accession>A0A0C1R9F9</accession>
<evidence type="ECO:0000313" key="6">
    <source>
        <dbReference type="Proteomes" id="UP000029738"/>
    </source>
</evidence>
<evidence type="ECO:0000313" key="5">
    <source>
        <dbReference type="EMBL" id="KIE08930.1"/>
    </source>
</evidence>
<name>A0A0C1R9F9_9CYAN</name>
<dbReference type="PANTHER" id="PTHR30570">
    <property type="entry name" value="PERIPLASMIC PHOSPHATE BINDING COMPONENT OF PHOSPHATE ABC TRANSPORTER"/>
    <property type="match status" value="1"/>
</dbReference>
<dbReference type="AlphaFoldDB" id="A0A0C1R9F9"/>
<dbReference type="InterPro" id="IPR050811">
    <property type="entry name" value="Phosphate_ABC_transporter"/>
</dbReference>
<organism evidence="5">
    <name type="scientific">Tolypothrix bouteillei VB521301</name>
    <dbReference type="NCBI Taxonomy" id="1479485"/>
    <lineage>
        <taxon>Bacteria</taxon>
        <taxon>Bacillati</taxon>
        <taxon>Cyanobacteriota</taxon>
        <taxon>Cyanophyceae</taxon>
        <taxon>Nostocales</taxon>
        <taxon>Tolypothrichaceae</taxon>
        <taxon>Tolypothrix</taxon>
    </lineage>
</organism>
<proteinExistence type="predicted"/>
<dbReference type="OrthoDB" id="506979at2"/>
<evidence type="ECO:0000259" key="3">
    <source>
        <dbReference type="Pfam" id="PF12849"/>
    </source>
</evidence>
<keyword evidence="6" id="KW-1185">Reference proteome</keyword>
<feature type="transmembrane region" description="Helical" evidence="2">
    <location>
        <begin position="64"/>
        <end position="85"/>
    </location>
</feature>